<evidence type="ECO:0008006" key="3">
    <source>
        <dbReference type="Google" id="ProtNLM"/>
    </source>
</evidence>
<keyword evidence="2" id="KW-1185">Reference proteome</keyword>
<organism evidence="1 2">
    <name type="scientific">Rhodovulum viride</name>
    <dbReference type="NCBI Taxonomy" id="1231134"/>
    <lineage>
        <taxon>Bacteria</taxon>
        <taxon>Pseudomonadati</taxon>
        <taxon>Pseudomonadota</taxon>
        <taxon>Alphaproteobacteria</taxon>
        <taxon>Rhodobacterales</taxon>
        <taxon>Paracoccaceae</taxon>
        <taxon>Rhodovulum</taxon>
    </lineage>
</organism>
<dbReference type="Proteomes" id="UP000248659">
    <property type="component" value="Unassembled WGS sequence"/>
</dbReference>
<dbReference type="InterPro" id="IPR008767">
    <property type="entry name" value="Phage_SPP1_head-tail_adaptor"/>
</dbReference>
<comment type="caution">
    <text evidence="1">The sequence shown here is derived from an EMBL/GenBank/DDBJ whole genome shotgun (WGS) entry which is preliminary data.</text>
</comment>
<name>A0ABX9DCN3_9RHOB</name>
<gene>
    <name evidence="1" type="ORF">BYZ73_19895</name>
</gene>
<protein>
    <recommendedName>
        <fullName evidence="3">Head-tail adaptor</fullName>
    </recommendedName>
</protein>
<accession>A0ABX9DCN3</accession>
<sequence>MLTEAVAFDRPSGVPDGYGGTTIEWEEAFACHAEFTYAKGDETVQAARLAGRSSYKVKINSSSQSRRITTDWRMRDTRRGQEWNIREVDAITDMMWVWLVVEAD</sequence>
<dbReference type="InterPro" id="IPR038666">
    <property type="entry name" value="SSP1_head-tail_sf"/>
</dbReference>
<evidence type="ECO:0000313" key="2">
    <source>
        <dbReference type="Proteomes" id="UP000248659"/>
    </source>
</evidence>
<evidence type="ECO:0000313" key="1">
    <source>
        <dbReference type="EMBL" id="RAP39569.1"/>
    </source>
</evidence>
<dbReference type="EMBL" id="MUAV01000042">
    <property type="protein sequence ID" value="RAP39569.1"/>
    <property type="molecule type" value="Genomic_DNA"/>
</dbReference>
<dbReference type="Gene3D" id="2.40.10.270">
    <property type="entry name" value="Bacteriophage SPP1 head-tail adaptor protein"/>
    <property type="match status" value="1"/>
</dbReference>
<proteinExistence type="predicted"/>
<dbReference type="Pfam" id="PF05521">
    <property type="entry name" value="Phage_HCP"/>
    <property type="match status" value="1"/>
</dbReference>
<reference evidence="1 2" key="1">
    <citation type="submission" date="2017-01" db="EMBL/GenBank/DDBJ databases">
        <title>Genome sequence of Rhodovulum viride JA756.</title>
        <authorList>
            <person name="Lakshmi K.V."/>
            <person name="Tushar L.D."/>
            <person name="Sasikala C."/>
            <person name="Venkataramana C."/>
        </authorList>
    </citation>
    <scope>NUCLEOTIDE SEQUENCE [LARGE SCALE GENOMIC DNA]</scope>
    <source>
        <strain evidence="1 2">JA756</strain>
    </source>
</reference>